<feature type="domain" description="Peptidase M13 C-terminal" evidence="9">
    <location>
        <begin position="466"/>
        <end position="665"/>
    </location>
</feature>
<comment type="caution">
    <text evidence="11">The sequence shown here is derived from an EMBL/GenBank/DDBJ whole genome shotgun (WGS) entry which is preliminary data.</text>
</comment>
<dbReference type="PANTHER" id="PTHR11733">
    <property type="entry name" value="ZINC METALLOPROTEASE FAMILY M13 NEPRILYSIN-RELATED"/>
    <property type="match status" value="1"/>
</dbReference>
<sequence length="670" mass="72594">MRLFLLAAVSAFALSTTLPAAALAADPPTKAMYGDWGVDLTAGDKSVSPGADFDKYANGAWAARTKIPDDQASAGVGYDVYNRSQDQLRTLIETAEPSTQIGALYKSFIDEAKVEAVDDKPLKADLARIAAIKTKADFAVAMGQAQGGFGGGVFSLDIYPDAKNPEVNTLYVGQAGLGLPDRDYYLTDGFKPQLAAYKAFVERALKMAGYPDPAKSAADVVAFETKIAQASWPVADRRDIDKTYNPTTAAELATFAPFPWTPYLAAAGMPGLSQMVLGEKTAVRDIAKIYDETPLETLKAWQTFNIVAETSPYLSKRFVDSRFEYTKVLSGQSALRPRWKRGVQLVDGSLGEMVGQTYVAKYFPPSSKAQMVELIANLKTAMAARIEKAPWMSPATKAEALTKLSKMQVMVGYPDKWRDYSGLKLDAGDLYGNVAASRRFEWAYTLSDLGKPVDHGKWGMTPQTVNAYNGGLENKIVFPAGILQAPYFDPAADPAVNYGAIGAVIGHEISHGFDDQGRKIDATGKLRDWWTAEDAKRFDAQADVLGKQYDAYQPVPGAHINGKLTMGENIADLAGLQVALDAYHASLGGKPAPVLGGLTGDQRLFLAFAQSWQEKARDDSLKQQMASDPHAPSSFRVVGPTRNVDAWYDAFGVKPGDAYYLAPEARSRVW</sequence>
<accession>A0ABU1N3H0</accession>
<feature type="chain" id="PRO_5047257966" evidence="8">
    <location>
        <begin position="25"/>
        <end position="670"/>
    </location>
</feature>
<keyword evidence="7" id="KW-0482">Metalloprotease</keyword>
<dbReference type="GO" id="GO:0016787">
    <property type="term" value="F:hydrolase activity"/>
    <property type="evidence" value="ECO:0007669"/>
    <property type="project" value="UniProtKB-KW"/>
</dbReference>
<evidence type="ECO:0000256" key="5">
    <source>
        <dbReference type="ARBA" id="ARBA00022801"/>
    </source>
</evidence>
<evidence type="ECO:0000256" key="3">
    <source>
        <dbReference type="ARBA" id="ARBA00022670"/>
    </source>
</evidence>
<feature type="signal peptide" evidence="8">
    <location>
        <begin position="1"/>
        <end position="24"/>
    </location>
</feature>
<dbReference type="Pfam" id="PF01431">
    <property type="entry name" value="Peptidase_M13"/>
    <property type="match status" value="1"/>
</dbReference>
<proteinExistence type="inferred from homology"/>
<dbReference type="PANTHER" id="PTHR11733:SF167">
    <property type="entry name" value="FI17812P1-RELATED"/>
    <property type="match status" value="1"/>
</dbReference>
<dbReference type="PRINTS" id="PR00786">
    <property type="entry name" value="NEPRILYSIN"/>
</dbReference>
<keyword evidence="3" id="KW-0645">Protease</keyword>
<keyword evidence="6" id="KW-0862">Zinc</keyword>
<reference evidence="11 12" key="1">
    <citation type="submission" date="2023-07" db="EMBL/GenBank/DDBJ databases">
        <title>Sorghum-associated microbial communities from plants grown in Nebraska, USA.</title>
        <authorList>
            <person name="Schachtman D."/>
        </authorList>
    </citation>
    <scope>NUCLEOTIDE SEQUENCE [LARGE SCALE GENOMIC DNA]</scope>
    <source>
        <strain evidence="11 12">DS2154</strain>
    </source>
</reference>
<evidence type="ECO:0000256" key="2">
    <source>
        <dbReference type="ARBA" id="ARBA00007357"/>
    </source>
</evidence>
<dbReference type="Gene3D" id="1.10.1380.10">
    <property type="entry name" value="Neutral endopeptidase , domain2"/>
    <property type="match status" value="1"/>
</dbReference>
<keyword evidence="4" id="KW-0479">Metal-binding</keyword>
<keyword evidence="12" id="KW-1185">Reference proteome</keyword>
<evidence type="ECO:0000256" key="1">
    <source>
        <dbReference type="ARBA" id="ARBA00001947"/>
    </source>
</evidence>
<evidence type="ECO:0000313" key="11">
    <source>
        <dbReference type="EMBL" id="MDR6532635.1"/>
    </source>
</evidence>
<dbReference type="InterPro" id="IPR024079">
    <property type="entry name" value="MetalloPept_cat_dom_sf"/>
</dbReference>
<dbReference type="CDD" id="cd08662">
    <property type="entry name" value="M13"/>
    <property type="match status" value="1"/>
</dbReference>
<evidence type="ECO:0000313" key="12">
    <source>
        <dbReference type="Proteomes" id="UP001262754"/>
    </source>
</evidence>
<comment type="similarity">
    <text evidence="2">Belongs to the peptidase M13 family.</text>
</comment>
<dbReference type="SUPFAM" id="SSF55486">
    <property type="entry name" value="Metalloproteases ('zincins'), catalytic domain"/>
    <property type="match status" value="1"/>
</dbReference>
<keyword evidence="8" id="KW-0732">Signal</keyword>
<gene>
    <name evidence="11" type="ORF">J2800_003393</name>
</gene>
<dbReference type="InterPro" id="IPR042089">
    <property type="entry name" value="Peptidase_M13_dom_2"/>
</dbReference>
<evidence type="ECO:0000256" key="6">
    <source>
        <dbReference type="ARBA" id="ARBA00022833"/>
    </source>
</evidence>
<evidence type="ECO:0000259" key="9">
    <source>
        <dbReference type="Pfam" id="PF01431"/>
    </source>
</evidence>
<dbReference type="PROSITE" id="PS51885">
    <property type="entry name" value="NEPRILYSIN"/>
    <property type="match status" value="1"/>
</dbReference>
<dbReference type="InterPro" id="IPR018497">
    <property type="entry name" value="Peptidase_M13_C"/>
</dbReference>
<evidence type="ECO:0000256" key="4">
    <source>
        <dbReference type="ARBA" id="ARBA00022723"/>
    </source>
</evidence>
<evidence type="ECO:0000256" key="7">
    <source>
        <dbReference type="ARBA" id="ARBA00023049"/>
    </source>
</evidence>
<dbReference type="EC" id="3.4.24.-" evidence="11"/>
<protein>
    <submittedName>
        <fullName evidence="11">Endopeptidase</fullName>
        <ecNumber evidence="11">3.4.24.-</ecNumber>
    </submittedName>
</protein>
<feature type="domain" description="Peptidase M13 N-terminal" evidence="10">
    <location>
        <begin position="49"/>
        <end position="414"/>
    </location>
</feature>
<dbReference type="InterPro" id="IPR000718">
    <property type="entry name" value="Peptidase_M13"/>
</dbReference>
<dbReference type="EMBL" id="JAVDRL010000009">
    <property type="protein sequence ID" value="MDR6532635.1"/>
    <property type="molecule type" value="Genomic_DNA"/>
</dbReference>
<name>A0ABU1N3H0_9CAUL</name>
<keyword evidence="5 11" id="KW-0378">Hydrolase</keyword>
<dbReference type="Proteomes" id="UP001262754">
    <property type="component" value="Unassembled WGS sequence"/>
</dbReference>
<comment type="cofactor">
    <cofactor evidence="1">
        <name>Zn(2+)</name>
        <dbReference type="ChEBI" id="CHEBI:29105"/>
    </cofactor>
</comment>
<evidence type="ECO:0000256" key="8">
    <source>
        <dbReference type="SAM" id="SignalP"/>
    </source>
</evidence>
<dbReference type="Pfam" id="PF05649">
    <property type="entry name" value="Peptidase_M13_N"/>
    <property type="match status" value="1"/>
</dbReference>
<evidence type="ECO:0000259" key="10">
    <source>
        <dbReference type="Pfam" id="PF05649"/>
    </source>
</evidence>
<dbReference type="InterPro" id="IPR008753">
    <property type="entry name" value="Peptidase_M13_N"/>
</dbReference>
<dbReference type="Gene3D" id="3.40.390.10">
    <property type="entry name" value="Collagenase (Catalytic Domain)"/>
    <property type="match status" value="1"/>
</dbReference>
<dbReference type="RefSeq" id="WP_310033234.1">
    <property type="nucleotide sequence ID" value="NZ_JAVDRL010000009.1"/>
</dbReference>
<organism evidence="11 12">
    <name type="scientific">Caulobacter rhizosphaerae</name>
    <dbReference type="NCBI Taxonomy" id="2010972"/>
    <lineage>
        <taxon>Bacteria</taxon>
        <taxon>Pseudomonadati</taxon>
        <taxon>Pseudomonadota</taxon>
        <taxon>Alphaproteobacteria</taxon>
        <taxon>Caulobacterales</taxon>
        <taxon>Caulobacteraceae</taxon>
        <taxon>Caulobacter</taxon>
    </lineage>
</organism>